<dbReference type="AlphaFoldDB" id="Q22AR5"/>
<gene>
    <name evidence="1" type="ORF">TTHERM_01169380</name>
</gene>
<keyword evidence="2" id="KW-1185">Reference proteome</keyword>
<protein>
    <submittedName>
        <fullName evidence="1">Uncharacterized protein</fullName>
    </submittedName>
</protein>
<dbReference type="OrthoDB" id="9978173at2759"/>
<name>Q22AR5_TETTS</name>
<evidence type="ECO:0000313" key="1">
    <source>
        <dbReference type="EMBL" id="EAR82370.1"/>
    </source>
</evidence>
<dbReference type="PANTHER" id="PTHR31252:SF11">
    <property type="entry name" value="DUF4419 DOMAIN-CONTAINING PROTEIN"/>
    <property type="match status" value="1"/>
</dbReference>
<dbReference type="InParanoid" id="Q22AR5"/>
<reference evidence="2" key="1">
    <citation type="journal article" date="2006" name="PLoS Biol.">
        <title>Macronuclear genome sequence of the ciliate Tetrahymena thermophila, a model eukaryote.</title>
        <authorList>
            <person name="Eisen J.A."/>
            <person name="Coyne R.S."/>
            <person name="Wu M."/>
            <person name="Wu D."/>
            <person name="Thiagarajan M."/>
            <person name="Wortman J.R."/>
            <person name="Badger J.H."/>
            <person name="Ren Q."/>
            <person name="Amedeo P."/>
            <person name="Jones K.M."/>
            <person name="Tallon L.J."/>
            <person name="Delcher A.L."/>
            <person name="Salzberg S.L."/>
            <person name="Silva J.C."/>
            <person name="Haas B.J."/>
            <person name="Majoros W.H."/>
            <person name="Farzad M."/>
            <person name="Carlton J.M."/>
            <person name="Smith R.K. Jr."/>
            <person name="Garg J."/>
            <person name="Pearlman R.E."/>
            <person name="Karrer K.M."/>
            <person name="Sun L."/>
            <person name="Manning G."/>
            <person name="Elde N.C."/>
            <person name="Turkewitz A.P."/>
            <person name="Asai D.J."/>
            <person name="Wilkes D.E."/>
            <person name="Wang Y."/>
            <person name="Cai H."/>
            <person name="Collins K."/>
            <person name="Stewart B.A."/>
            <person name="Lee S.R."/>
            <person name="Wilamowska K."/>
            <person name="Weinberg Z."/>
            <person name="Ruzzo W.L."/>
            <person name="Wloga D."/>
            <person name="Gaertig J."/>
            <person name="Frankel J."/>
            <person name="Tsao C.-C."/>
            <person name="Gorovsky M.A."/>
            <person name="Keeling P.J."/>
            <person name="Waller R.F."/>
            <person name="Patron N.J."/>
            <person name="Cherry J.M."/>
            <person name="Stover N.A."/>
            <person name="Krieger C.J."/>
            <person name="del Toro C."/>
            <person name="Ryder H.F."/>
            <person name="Williamson S.C."/>
            <person name="Barbeau R.A."/>
            <person name="Hamilton E.P."/>
            <person name="Orias E."/>
        </authorList>
    </citation>
    <scope>NUCLEOTIDE SEQUENCE [LARGE SCALE GENOMIC DNA]</scope>
    <source>
        <strain evidence="2">SB210</strain>
    </source>
</reference>
<dbReference type="HOGENOM" id="CLU_761835_0_0_1"/>
<sequence>MEKLTNSITFEELKKQSFTLEIQNTPLKKPEMVKKYLINHYQDREEQNIYYEFNNMTHPDNKRFISTTGNGLFDCIQAAYALHMDLCLSADDLWISVCNNLSNHINNNSEKYRHFFVNHEGKKELRVTLPVEHFTNFPNKKNRWDLVTDLLSEEIKKNTEGNIAQLMTNDFSTSGLIDKVGSQICLMATMKSYFQYTGIIPMCGIQNIHFKGGEADFTKLVQKVKSLRQNYSLDEQLSTYLTNIEEIFNKILEQICNKKADVDFWNKILDEEETFIRIGSGCSRKVKYTGWIVKLFGLYNDNKDFIDRDSLPSFQSEAPVLIIDMNQGGKKFNFAFKQSFYGFEEIAPNTLKPISNICIELKNE</sequence>
<dbReference type="InterPro" id="IPR025533">
    <property type="entry name" value="DUF4419"/>
</dbReference>
<evidence type="ECO:0000313" key="2">
    <source>
        <dbReference type="Proteomes" id="UP000009168"/>
    </source>
</evidence>
<dbReference type="Pfam" id="PF14388">
    <property type="entry name" value="DUF4419"/>
    <property type="match status" value="1"/>
</dbReference>
<dbReference type="Proteomes" id="UP000009168">
    <property type="component" value="Unassembled WGS sequence"/>
</dbReference>
<organism evidence="1 2">
    <name type="scientific">Tetrahymena thermophila (strain SB210)</name>
    <dbReference type="NCBI Taxonomy" id="312017"/>
    <lineage>
        <taxon>Eukaryota</taxon>
        <taxon>Sar</taxon>
        <taxon>Alveolata</taxon>
        <taxon>Ciliophora</taxon>
        <taxon>Intramacronucleata</taxon>
        <taxon>Oligohymenophorea</taxon>
        <taxon>Hymenostomatida</taxon>
        <taxon>Tetrahymenina</taxon>
        <taxon>Tetrahymenidae</taxon>
        <taxon>Tetrahymena</taxon>
    </lineage>
</organism>
<dbReference type="RefSeq" id="XP_001030033.1">
    <property type="nucleotide sequence ID" value="XM_001030033.1"/>
</dbReference>
<dbReference type="STRING" id="312017.Q22AR5"/>
<dbReference type="EMBL" id="GG662687">
    <property type="protein sequence ID" value="EAR82370.1"/>
    <property type="molecule type" value="Genomic_DNA"/>
</dbReference>
<accession>Q22AR5</accession>
<proteinExistence type="predicted"/>
<dbReference type="KEGG" id="tet:TTHERM_01169380"/>
<dbReference type="PANTHER" id="PTHR31252">
    <property type="entry name" value="DUF4419 DOMAIN-CONTAINING PROTEIN"/>
    <property type="match status" value="1"/>
</dbReference>
<dbReference type="eggNOG" id="ENOG502RPX4">
    <property type="taxonomic scope" value="Eukaryota"/>
</dbReference>
<dbReference type="GeneID" id="7822855"/>